<organism evidence="1">
    <name type="scientific">Siphoviridae sp. ctYh54</name>
    <dbReference type="NCBI Taxonomy" id="2826379"/>
    <lineage>
        <taxon>Viruses</taxon>
        <taxon>Duplodnaviria</taxon>
        <taxon>Heunggongvirae</taxon>
        <taxon>Uroviricota</taxon>
        <taxon>Caudoviricetes</taxon>
    </lineage>
</organism>
<reference evidence="1" key="1">
    <citation type="journal article" date="2021" name="Proc. Natl. Acad. Sci. U.S.A.">
        <title>A Catalog of Tens of Thousands of Viruses from Human Metagenomes Reveals Hidden Associations with Chronic Diseases.</title>
        <authorList>
            <person name="Tisza M.J."/>
            <person name="Buck C.B."/>
        </authorList>
    </citation>
    <scope>NUCLEOTIDE SEQUENCE</scope>
    <source>
        <strain evidence="1">CtYh54</strain>
    </source>
</reference>
<proteinExistence type="predicted"/>
<evidence type="ECO:0000313" key="1">
    <source>
        <dbReference type="EMBL" id="DAD80592.1"/>
    </source>
</evidence>
<sequence length="166" mass="18637">MTLTLSDLNTVQEWARQNKWNARFKVGEGIEGFGSGATSWIPATNVTLPIFNISSYDWSSGHHTFALPKAIDYPDISMTLLDDDERHVKKYLRSWFESAFPATGGIQYLSEIVRVLEVEELRIDNTVVETESYIVFPVGSTASSLSSDEGIKSYTVNFKVAGLYRK</sequence>
<accession>A0A8S5MEJ0</accession>
<dbReference type="EMBL" id="BK014884">
    <property type="protein sequence ID" value="DAD80592.1"/>
    <property type="molecule type" value="Genomic_DNA"/>
</dbReference>
<name>A0A8S5MEJ0_9CAUD</name>
<protein>
    <submittedName>
        <fullName evidence="1">Baseplate wedge protein</fullName>
    </submittedName>
</protein>